<protein>
    <submittedName>
        <fullName evidence="1">22349_t:CDS:1</fullName>
    </submittedName>
</protein>
<proteinExistence type="predicted"/>
<sequence length="245" mass="28677">MIIDEDNKGVPIAFILFTSPKYNRLTSSGYDSKILEWLFTIFRDKISDNYNKNQHLSTSIIFKPLVAMTDADVKERKPLAKIWPGIILLLCRGGDNKIILLRQTVKMFLKSVLKEAQSMNCSEQMVREHIIKKQELLESIYKVETVLENQKILEDGLKFFTDLIKQWAGDLLYKVLGIPLEKLSTTNNHLERMNEYLKNNQLNRFQRNHHLLRADVLYIALVYEVIPNILTLRNLAKNLEREKEE</sequence>
<name>A0ACA9Q9F5_9GLOM</name>
<organism evidence="1 2">
    <name type="scientific">Racocetra persica</name>
    <dbReference type="NCBI Taxonomy" id="160502"/>
    <lineage>
        <taxon>Eukaryota</taxon>
        <taxon>Fungi</taxon>
        <taxon>Fungi incertae sedis</taxon>
        <taxon>Mucoromycota</taxon>
        <taxon>Glomeromycotina</taxon>
        <taxon>Glomeromycetes</taxon>
        <taxon>Diversisporales</taxon>
        <taxon>Gigasporaceae</taxon>
        <taxon>Racocetra</taxon>
    </lineage>
</organism>
<keyword evidence="2" id="KW-1185">Reference proteome</keyword>
<gene>
    <name evidence="1" type="ORF">RPERSI_LOCUS13046</name>
</gene>
<reference evidence="1" key="1">
    <citation type="submission" date="2021-06" db="EMBL/GenBank/DDBJ databases">
        <authorList>
            <person name="Kallberg Y."/>
            <person name="Tangrot J."/>
            <person name="Rosling A."/>
        </authorList>
    </citation>
    <scope>NUCLEOTIDE SEQUENCE</scope>
    <source>
        <strain evidence="1">MA461A</strain>
    </source>
</reference>
<accession>A0ACA9Q9F5</accession>
<evidence type="ECO:0000313" key="1">
    <source>
        <dbReference type="EMBL" id="CAG8739943.1"/>
    </source>
</evidence>
<dbReference type="Proteomes" id="UP000789920">
    <property type="component" value="Unassembled WGS sequence"/>
</dbReference>
<dbReference type="EMBL" id="CAJVQC010028538">
    <property type="protein sequence ID" value="CAG8739943.1"/>
    <property type="molecule type" value="Genomic_DNA"/>
</dbReference>
<comment type="caution">
    <text evidence="1">The sequence shown here is derived from an EMBL/GenBank/DDBJ whole genome shotgun (WGS) entry which is preliminary data.</text>
</comment>
<evidence type="ECO:0000313" key="2">
    <source>
        <dbReference type="Proteomes" id="UP000789920"/>
    </source>
</evidence>